<reference evidence="5" key="1">
    <citation type="journal article" date="2018" name="Genome Biol.">
        <title>SKESA: strategic k-mer extension for scrupulous assemblies.</title>
        <authorList>
            <person name="Souvorov A."/>
            <person name="Agarwala R."/>
            <person name="Lipman D.J."/>
        </authorList>
    </citation>
    <scope>NUCLEOTIDE SEQUENCE</scope>
    <source>
        <strain evidence="5">CDC B1400</strain>
    </source>
</reference>
<comment type="caution">
    <text evidence="5">The sequence shown here is derived from an EMBL/GenBank/DDBJ whole genome shotgun (WGS) entry which is preliminary data.</text>
</comment>
<dbReference type="Gene3D" id="1.20.1600.10">
    <property type="entry name" value="Outer membrane efflux proteins (OEP)"/>
    <property type="match status" value="1"/>
</dbReference>
<dbReference type="SUPFAM" id="SSF56954">
    <property type="entry name" value="Outer membrane efflux proteins (OEP)"/>
    <property type="match status" value="1"/>
</dbReference>
<protein>
    <submittedName>
        <fullName evidence="5">Multidrug efflux transporter outer membrane subunit MdsC</fullName>
    </submittedName>
</protein>
<feature type="coiled-coil region" evidence="4">
    <location>
        <begin position="227"/>
        <end position="254"/>
    </location>
</feature>
<comment type="subcellular location">
    <subcellularLocation>
        <location evidence="1 3">Cell outer membrane</location>
        <topology evidence="1 3">Lipid-anchor</topology>
    </subcellularLocation>
</comment>
<keyword evidence="4" id="KW-0175">Coiled coil</keyword>
<evidence type="ECO:0000256" key="3">
    <source>
        <dbReference type="RuleBase" id="RU362097"/>
    </source>
</evidence>
<keyword evidence="3" id="KW-0812">Transmembrane</keyword>
<evidence type="ECO:0000256" key="4">
    <source>
        <dbReference type="SAM" id="Coils"/>
    </source>
</evidence>
<gene>
    <name evidence="5" type="primary">mdsC</name>
    <name evidence="5" type="ORF">GNB35_000812</name>
</gene>
<accession>A0A735MQY2</accession>
<dbReference type="GO" id="GO:0015562">
    <property type="term" value="F:efflux transmembrane transporter activity"/>
    <property type="evidence" value="ECO:0007669"/>
    <property type="project" value="InterPro"/>
</dbReference>
<dbReference type="PANTHER" id="PTHR30203:SF32">
    <property type="entry name" value="CATION EFFLUX SYSTEM PROTEIN CUSC"/>
    <property type="match status" value="1"/>
</dbReference>
<sequence>MKITFTGYRQTATLATLAFVTTLAGCTMAPKHERPASPTAMVYPYATSTVSGAPDAADIGWRDFFHDPLLQELIAIALRNNRDLRKAGLNVEAARALYRIQRAEMLPTLGIATAMDASRTPADLSVTDESEINRRYEAAGATTAWELDLWGRVRSLSDQALAAYMALDETYIAARMSLVSEVASAWLTLRADRELLRLTEDTLAAQKSSYTLTTQLARTGNATQLDLRMAEIALRMAEIALRSAEINRAAYTRQLARDRNALELLLGQPLTPELSRRLNEAVTLTEGAIPTTLPGGLPSDLLVRRPDIRAAEYRLRGANARIGAARAAFFPTISLTGSAGTASASLSGLFEPGSGSWRFLPQITLPLFHGGALRADLDRAHVQKQIEIARYENVIQQAFRDVADGLAGQRTLNDQVQSEQRAVEASQIAYELAGLRFQEGVDDYLTLLDTHRMLYGAQQRLVRTRLMQQLNIINLYKALGGGWREYSEKKQG</sequence>
<evidence type="ECO:0000256" key="2">
    <source>
        <dbReference type="ARBA" id="ARBA00007613"/>
    </source>
</evidence>
<keyword evidence="3" id="KW-0564">Palmitate</keyword>
<dbReference type="PANTHER" id="PTHR30203">
    <property type="entry name" value="OUTER MEMBRANE CATION EFFLUX PROTEIN"/>
    <property type="match status" value="1"/>
</dbReference>
<dbReference type="NCBIfam" id="TIGR01845">
    <property type="entry name" value="outer_NodT"/>
    <property type="match status" value="1"/>
</dbReference>
<comment type="similarity">
    <text evidence="2 3">Belongs to the outer membrane factor (OMF) (TC 1.B.17) family.</text>
</comment>
<name>A0A735MQY2_SALET</name>
<dbReference type="InterPro" id="IPR010131">
    <property type="entry name" value="MdtP/NodT-like"/>
</dbReference>
<evidence type="ECO:0000256" key="1">
    <source>
        <dbReference type="ARBA" id="ARBA00004459"/>
    </source>
</evidence>
<dbReference type="GO" id="GO:0009279">
    <property type="term" value="C:cell outer membrane"/>
    <property type="evidence" value="ECO:0007669"/>
    <property type="project" value="UniProtKB-SubCell"/>
</dbReference>
<proteinExistence type="inferred from homology"/>
<keyword evidence="3" id="KW-0472">Membrane</keyword>
<organism evidence="5">
    <name type="scientific">Salmonella enterica subsp. enterica serovar Saintpaul</name>
    <dbReference type="NCBI Taxonomy" id="90105"/>
    <lineage>
        <taxon>Bacteria</taxon>
        <taxon>Pseudomonadati</taxon>
        <taxon>Pseudomonadota</taxon>
        <taxon>Gammaproteobacteria</taxon>
        <taxon>Enterobacterales</taxon>
        <taxon>Enterobacteriaceae</taxon>
        <taxon>Salmonella</taxon>
    </lineage>
</organism>
<dbReference type="PROSITE" id="PS51257">
    <property type="entry name" value="PROKAR_LIPOPROTEIN"/>
    <property type="match status" value="1"/>
</dbReference>
<keyword evidence="3" id="KW-1134">Transmembrane beta strand</keyword>
<reference evidence="5" key="2">
    <citation type="submission" date="2018-07" db="EMBL/GenBank/DDBJ databases">
        <authorList>
            <consortium name="NCBI Pathogen Detection Project"/>
        </authorList>
    </citation>
    <scope>NUCLEOTIDE SEQUENCE</scope>
    <source>
        <strain evidence="5">CDC B1400</strain>
    </source>
</reference>
<dbReference type="InterPro" id="IPR003423">
    <property type="entry name" value="OMP_efflux"/>
</dbReference>
<dbReference type="Pfam" id="PF02321">
    <property type="entry name" value="OEP"/>
    <property type="match status" value="2"/>
</dbReference>
<dbReference type="AlphaFoldDB" id="A0A735MQY2"/>
<keyword evidence="3" id="KW-0449">Lipoprotein</keyword>
<evidence type="ECO:0000313" key="5">
    <source>
        <dbReference type="EMBL" id="HAE6943886.1"/>
    </source>
</evidence>
<dbReference type="Gene3D" id="2.20.200.10">
    <property type="entry name" value="Outer membrane efflux proteins (OEP)"/>
    <property type="match status" value="1"/>
</dbReference>
<dbReference type="EMBL" id="DAASTJ010000002">
    <property type="protein sequence ID" value="HAE6943886.1"/>
    <property type="molecule type" value="Genomic_DNA"/>
</dbReference>